<name>A0ABV3CIV3_9ACTN</name>
<evidence type="ECO:0000256" key="1">
    <source>
        <dbReference type="SAM" id="MobiDB-lite"/>
    </source>
</evidence>
<keyword evidence="3" id="KW-1185">Reference proteome</keyword>
<feature type="region of interest" description="Disordered" evidence="1">
    <location>
        <begin position="1"/>
        <end position="21"/>
    </location>
</feature>
<evidence type="ECO:0000313" key="3">
    <source>
        <dbReference type="Proteomes" id="UP001551329"/>
    </source>
</evidence>
<evidence type="ECO:0000313" key="2">
    <source>
        <dbReference type="EMBL" id="MEU7074712.1"/>
    </source>
</evidence>
<dbReference type="Proteomes" id="UP001551329">
    <property type="component" value="Unassembled WGS sequence"/>
</dbReference>
<gene>
    <name evidence="2" type="ORF">AB0A88_31930</name>
</gene>
<organism evidence="2 3">
    <name type="scientific">Streptomyces narbonensis</name>
    <dbReference type="NCBI Taxonomy" id="67333"/>
    <lineage>
        <taxon>Bacteria</taxon>
        <taxon>Bacillati</taxon>
        <taxon>Actinomycetota</taxon>
        <taxon>Actinomycetes</taxon>
        <taxon>Kitasatosporales</taxon>
        <taxon>Streptomycetaceae</taxon>
        <taxon>Streptomyces</taxon>
    </lineage>
</organism>
<proteinExistence type="predicted"/>
<accession>A0ABV3CIV3</accession>
<protein>
    <submittedName>
        <fullName evidence="2">Uncharacterized protein</fullName>
    </submittedName>
</protein>
<comment type="caution">
    <text evidence="2">The sequence shown here is derived from an EMBL/GenBank/DDBJ whole genome shotgun (WGS) entry which is preliminary data.</text>
</comment>
<sequence>MDTPTYEQPAKPDYTPRPNPIVDTPATAALCARDYADAAPIRATIDKQTRT</sequence>
<dbReference type="EMBL" id="JBEZAE010000029">
    <property type="protein sequence ID" value="MEU7074712.1"/>
    <property type="molecule type" value="Genomic_DNA"/>
</dbReference>
<dbReference type="RefSeq" id="WP_358477253.1">
    <property type="nucleotide sequence ID" value="NZ_JBEZAE010000029.1"/>
</dbReference>
<reference evidence="2 3" key="1">
    <citation type="submission" date="2024-06" db="EMBL/GenBank/DDBJ databases">
        <title>The Natural Products Discovery Center: Release of the First 8490 Sequenced Strains for Exploring Actinobacteria Biosynthetic Diversity.</title>
        <authorList>
            <person name="Kalkreuter E."/>
            <person name="Kautsar S.A."/>
            <person name="Yang D."/>
            <person name="Bader C.D."/>
            <person name="Teijaro C.N."/>
            <person name="Fluegel L."/>
            <person name="Davis C.M."/>
            <person name="Simpson J.R."/>
            <person name="Lauterbach L."/>
            <person name="Steele A.D."/>
            <person name="Gui C."/>
            <person name="Meng S."/>
            <person name="Li G."/>
            <person name="Viehrig K."/>
            <person name="Ye F."/>
            <person name="Su P."/>
            <person name="Kiefer A.F."/>
            <person name="Nichols A."/>
            <person name="Cepeda A.J."/>
            <person name="Yan W."/>
            <person name="Fan B."/>
            <person name="Jiang Y."/>
            <person name="Adhikari A."/>
            <person name="Zheng C.-J."/>
            <person name="Schuster L."/>
            <person name="Cowan T.M."/>
            <person name="Smanski M.J."/>
            <person name="Chevrette M.G."/>
            <person name="De Carvalho L.P.S."/>
            <person name="Shen B."/>
        </authorList>
    </citation>
    <scope>NUCLEOTIDE SEQUENCE [LARGE SCALE GENOMIC DNA]</scope>
    <source>
        <strain evidence="2 3">NPDC045974</strain>
    </source>
</reference>